<organism evidence="3 4">
    <name type="scientific">Escherichia phage vB_EcoM_VR20</name>
    <dbReference type="NCBI Taxonomy" id="1567027"/>
    <lineage>
        <taxon>Viruses</taxon>
        <taxon>Duplodnaviria</taxon>
        <taxon>Heunggongvirae</taxon>
        <taxon>Uroviricota</taxon>
        <taxon>Caudoviricetes</taxon>
        <taxon>Pantevenvirales</taxon>
        <taxon>Straboviridae</taxon>
        <taxon>Tevenvirinae</taxon>
        <taxon>Gaprivervirus</taxon>
        <taxon>Gaprivervirus vr20</taxon>
    </lineage>
</organism>
<reference evidence="3 4" key="1">
    <citation type="submission" date="2014-10" db="EMBL/GenBank/DDBJ databases">
        <title>VR bacteriophages - a small but diverse group of low-temperature viruses.</title>
        <authorList>
            <person name="Kaliniene L."/>
            <person name="Meskys R."/>
            <person name="Simoliunas E."/>
            <person name="Zajanckauskaite A."/>
            <person name="Truncaite L."/>
        </authorList>
    </citation>
    <scope>NUCLEOTIDE SEQUENCE [LARGE SCALE GENOMIC DNA]</scope>
</reference>
<dbReference type="GeneID" id="26633932"/>
<dbReference type="Gene3D" id="1.10.220.50">
    <property type="entry name" value="Bacteriophage T4, Gp59, helicase assembly protein, C-terminal domain"/>
    <property type="match status" value="1"/>
</dbReference>
<dbReference type="GO" id="GO:0004386">
    <property type="term" value="F:helicase activity"/>
    <property type="evidence" value="ECO:0007669"/>
    <property type="project" value="UniProtKB-KW"/>
</dbReference>
<dbReference type="SUPFAM" id="SSF48493">
    <property type="entry name" value="gene 59 helicase assembly protein"/>
    <property type="match status" value="1"/>
</dbReference>
<sequence>MITIRMPPNNNRYINGKSVYQLYLSIKQHFSGRYDIIKYNWTMRISDSAYQKRRDKYFFEKLSDKYTLKELTLIFMSNLVANQDAWIGDISDADALIFYREYIGRLKRIRQVYEDDIKNIYYFSKKVEVKSLQEIFEYNTKVNTSYIFKLLQSNVISFETFCLLDSFLGIINKHDEQTNDLVWEKYSTKLNAYKKILNIDSLEARKLFIETVKNCQITLQSL</sequence>
<proteinExistence type="inferred from homology"/>
<protein>
    <submittedName>
        <fullName evidence="3">Helicase loading protein</fullName>
    </submittedName>
</protein>
<name>A0A0A7HC65_9CAUD</name>
<dbReference type="InterPro" id="IPR015085">
    <property type="entry name" value="Phage_T4_Gp59_N"/>
</dbReference>
<keyword evidence="3" id="KW-0547">Nucleotide-binding</keyword>
<dbReference type="RefSeq" id="YP_009207433.1">
    <property type="nucleotide sequence ID" value="NC_028894.1"/>
</dbReference>
<feature type="domain" description="Bacteriophage T4 Gp59 helicase assembly protein C-terminal" evidence="2">
    <location>
        <begin position="113"/>
        <end position="215"/>
    </location>
</feature>
<dbReference type="KEGG" id="vg:26633932"/>
<keyword evidence="4" id="KW-1185">Reference proteome</keyword>
<dbReference type="PIRSF" id="PIRSF004374">
    <property type="entry name" value="Phage-associated_Gp59"/>
    <property type="match status" value="1"/>
</dbReference>
<gene>
    <name evidence="3" type="ORF">VR20_254</name>
</gene>
<dbReference type="HAMAP" id="MF_04156">
    <property type="entry name" value="HELIC_LOADER_T4"/>
    <property type="match status" value="1"/>
</dbReference>
<dbReference type="InterPro" id="IPR023197">
    <property type="entry name" value="Phage_T4_Gp59_dom_sf"/>
</dbReference>
<dbReference type="Proteomes" id="UP000030716">
    <property type="component" value="Segment"/>
</dbReference>
<evidence type="ECO:0000313" key="4">
    <source>
        <dbReference type="Proteomes" id="UP000030716"/>
    </source>
</evidence>
<dbReference type="Pfam" id="PF08994">
    <property type="entry name" value="T4_Gp59_C"/>
    <property type="match status" value="1"/>
</dbReference>
<dbReference type="InterPro" id="IPR037082">
    <property type="entry name" value="Phage_T4_Gp59_C_sf"/>
</dbReference>
<evidence type="ECO:0000313" key="3">
    <source>
        <dbReference type="EMBL" id="AIZ02312.1"/>
    </source>
</evidence>
<dbReference type="InterPro" id="IPR008944">
    <property type="entry name" value="Phage_T4_Gp59"/>
</dbReference>
<evidence type="ECO:0000259" key="2">
    <source>
        <dbReference type="Pfam" id="PF08994"/>
    </source>
</evidence>
<dbReference type="SMR" id="A0A0A7HC65"/>
<dbReference type="Gene3D" id="1.10.8.60">
    <property type="match status" value="1"/>
</dbReference>
<dbReference type="Pfam" id="PF08993">
    <property type="entry name" value="T4_Gp59_N"/>
    <property type="match status" value="1"/>
</dbReference>
<keyword evidence="3" id="KW-0347">Helicase</keyword>
<feature type="domain" description="Bacteriophage T4 Gp59 helicase assembly protein N-terminal" evidence="1">
    <location>
        <begin position="14"/>
        <end position="106"/>
    </location>
</feature>
<dbReference type="OrthoDB" id="7067at10239"/>
<accession>A0A0A7HC65</accession>
<keyword evidence="3" id="KW-0067">ATP-binding</keyword>
<dbReference type="EMBL" id="KP007360">
    <property type="protein sequence ID" value="AIZ02312.1"/>
    <property type="molecule type" value="Genomic_DNA"/>
</dbReference>
<evidence type="ECO:0000259" key="1">
    <source>
        <dbReference type="Pfam" id="PF08993"/>
    </source>
</evidence>
<dbReference type="InterPro" id="IPR015086">
    <property type="entry name" value="Phage_T4_Gp59_C"/>
</dbReference>
<keyword evidence="3" id="KW-0378">Hydrolase</keyword>